<keyword evidence="1" id="KW-0548">Nucleotidyltransferase</keyword>
<sequence length="143" mass="16561">MSRVDFYILSQAQSETRLLQACRLAEHAAAQTRRVYVQTASTAEARQLDELLWSFRDGSFLPHEIYAGTAPSHTRVLVLLGDMPAPRSHRQLLINLRDALPEKLEDYEHIAEIVALDPEHKRLARERYKQYRERGCTLESHHL</sequence>
<evidence type="ECO:0000313" key="2">
    <source>
        <dbReference type="Proteomes" id="UP000070250"/>
    </source>
</evidence>
<keyword evidence="2" id="KW-1185">Reference proteome</keyword>
<dbReference type="EC" id="2.7.7.7" evidence="1"/>
<gene>
    <name evidence="1" type="ORF">ACG33_04240</name>
</gene>
<evidence type="ECO:0000313" key="1">
    <source>
        <dbReference type="EMBL" id="AMN46329.1"/>
    </source>
</evidence>
<organism evidence="1 2">
    <name type="scientific">Steroidobacter denitrificans</name>
    <dbReference type="NCBI Taxonomy" id="465721"/>
    <lineage>
        <taxon>Bacteria</taxon>
        <taxon>Pseudomonadati</taxon>
        <taxon>Pseudomonadota</taxon>
        <taxon>Gammaproteobacteria</taxon>
        <taxon>Steroidobacterales</taxon>
        <taxon>Steroidobacteraceae</taxon>
        <taxon>Steroidobacter</taxon>
    </lineage>
</organism>
<dbReference type="GO" id="GO:0003677">
    <property type="term" value="F:DNA binding"/>
    <property type="evidence" value="ECO:0007669"/>
    <property type="project" value="InterPro"/>
</dbReference>
<dbReference type="STRING" id="465721.ACG33_04240"/>
<dbReference type="GO" id="GO:0006260">
    <property type="term" value="P:DNA replication"/>
    <property type="evidence" value="ECO:0007669"/>
    <property type="project" value="InterPro"/>
</dbReference>
<dbReference type="InterPro" id="IPR007459">
    <property type="entry name" value="DNA_pol3_chi"/>
</dbReference>
<reference evidence="1 2" key="1">
    <citation type="submission" date="2015-06" db="EMBL/GenBank/DDBJ databases">
        <title>A Comprehensive Approach to Explore the Metabolic and Phylogenetic Diversity of Bacterial Steroid Degradation in the Environment: Testosterone as an Example.</title>
        <authorList>
            <person name="Yang F.-C."/>
            <person name="Chen Y.-L."/>
            <person name="Yu C.-P."/>
            <person name="Tang S.-L."/>
            <person name="Wang P.-H."/>
            <person name="Ismail W."/>
            <person name="Wang C.-H."/>
            <person name="Yang C.-Y."/>
            <person name="Chiang Y.-R."/>
        </authorList>
    </citation>
    <scope>NUCLEOTIDE SEQUENCE [LARGE SCALE GENOMIC DNA]</scope>
    <source>
        <strain evidence="1 2">DSM 18526</strain>
    </source>
</reference>
<dbReference type="RefSeq" id="WP_066918987.1">
    <property type="nucleotide sequence ID" value="NZ_CP011971.1"/>
</dbReference>
<dbReference type="InterPro" id="IPR036768">
    <property type="entry name" value="PolIII_chi_sf"/>
</dbReference>
<accession>A0A127F9U4</accession>
<name>A0A127F9U4_STEDE</name>
<proteinExistence type="predicted"/>
<dbReference type="Gene3D" id="3.40.50.10110">
    <property type="entry name" value="DNA polymerase III subunit chi"/>
    <property type="match status" value="1"/>
</dbReference>
<dbReference type="OrthoDB" id="5297568at2"/>
<dbReference type="GO" id="GO:0003887">
    <property type="term" value="F:DNA-directed DNA polymerase activity"/>
    <property type="evidence" value="ECO:0007669"/>
    <property type="project" value="UniProtKB-EC"/>
</dbReference>
<dbReference type="PANTHER" id="PTHR38767">
    <property type="entry name" value="DNA POLYMERASE III SUBUNIT CHI"/>
    <property type="match status" value="1"/>
</dbReference>
<dbReference type="SUPFAM" id="SSF102400">
    <property type="entry name" value="DNA polymerase III chi subunit"/>
    <property type="match status" value="1"/>
</dbReference>
<protein>
    <submittedName>
        <fullName evidence="1">DNA polymerase III subunit chi</fullName>
        <ecNumber evidence="1">2.7.7.7</ecNumber>
    </submittedName>
</protein>
<dbReference type="KEGG" id="sdf:ACG33_04240"/>
<dbReference type="EMBL" id="CP011971">
    <property type="protein sequence ID" value="AMN46329.1"/>
    <property type="molecule type" value="Genomic_DNA"/>
</dbReference>
<dbReference type="PANTHER" id="PTHR38767:SF1">
    <property type="entry name" value="DNA POLYMERASE III SUBUNIT CHI"/>
    <property type="match status" value="1"/>
</dbReference>
<dbReference type="Proteomes" id="UP000070250">
    <property type="component" value="Chromosome"/>
</dbReference>
<dbReference type="GO" id="GO:0032298">
    <property type="term" value="P:positive regulation of DNA-templated DNA replication initiation"/>
    <property type="evidence" value="ECO:0007669"/>
    <property type="project" value="TreeGrafter"/>
</dbReference>
<dbReference type="Pfam" id="PF04364">
    <property type="entry name" value="DNA_pol3_chi"/>
    <property type="match status" value="1"/>
</dbReference>
<dbReference type="AlphaFoldDB" id="A0A127F9U4"/>
<keyword evidence="1" id="KW-0808">Transferase</keyword>